<evidence type="ECO:0000256" key="1">
    <source>
        <dbReference type="SAM" id="MobiDB-lite"/>
    </source>
</evidence>
<reference evidence="2 3" key="1">
    <citation type="journal article" date="2023" name="Int. J. Mol. Sci.">
        <title>De Novo Assembly and Annotation of 11 Diverse Shrub Willow (Salix) Genomes Reveals Novel Gene Organization in Sex-Linked Regions.</title>
        <authorList>
            <person name="Hyden B."/>
            <person name="Feng K."/>
            <person name="Yates T.B."/>
            <person name="Jawdy S."/>
            <person name="Cereghino C."/>
            <person name="Smart L.B."/>
            <person name="Muchero W."/>
        </authorList>
    </citation>
    <scope>NUCLEOTIDE SEQUENCE [LARGE SCALE GENOMIC DNA]</scope>
    <source>
        <tissue evidence="2">Shoot tip</tissue>
    </source>
</reference>
<comment type="caution">
    <text evidence="2">The sequence shown here is derived from an EMBL/GenBank/DDBJ whole genome shotgun (WGS) entry which is preliminary data.</text>
</comment>
<accession>A0AAD6PDK0</accession>
<keyword evidence="3" id="KW-1185">Reference proteome</keyword>
<dbReference type="Proteomes" id="UP001162972">
    <property type="component" value="Chromosome 16"/>
</dbReference>
<gene>
    <name evidence="2" type="ORF">OIU84_026429</name>
</gene>
<dbReference type="AlphaFoldDB" id="A0AAD6PDK0"/>
<protein>
    <submittedName>
        <fullName evidence="2">Uncharacterized protein</fullName>
    </submittedName>
</protein>
<organism evidence="2 3">
    <name type="scientific">Salix udensis</name>
    <dbReference type="NCBI Taxonomy" id="889485"/>
    <lineage>
        <taxon>Eukaryota</taxon>
        <taxon>Viridiplantae</taxon>
        <taxon>Streptophyta</taxon>
        <taxon>Embryophyta</taxon>
        <taxon>Tracheophyta</taxon>
        <taxon>Spermatophyta</taxon>
        <taxon>Magnoliopsida</taxon>
        <taxon>eudicotyledons</taxon>
        <taxon>Gunneridae</taxon>
        <taxon>Pentapetalae</taxon>
        <taxon>rosids</taxon>
        <taxon>fabids</taxon>
        <taxon>Malpighiales</taxon>
        <taxon>Salicaceae</taxon>
        <taxon>Saliceae</taxon>
        <taxon>Salix</taxon>
    </lineage>
</organism>
<evidence type="ECO:0000313" key="2">
    <source>
        <dbReference type="EMBL" id="KAJ6425849.1"/>
    </source>
</evidence>
<feature type="region of interest" description="Disordered" evidence="1">
    <location>
        <begin position="15"/>
        <end position="34"/>
    </location>
</feature>
<evidence type="ECO:0000313" key="3">
    <source>
        <dbReference type="Proteomes" id="UP001162972"/>
    </source>
</evidence>
<proteinExistence type="predicted"/>
<sequence length="114" mass="13090">MVMLICKAKADPVKKKAAARTEEESEQELSSTEMNIKHDKANPYLCIFSVPNQLASASYMNMADKKHLEGSLTKERLKNLAHTPLELPKEKRWQETPQMIRGQPCEWSLKLQSY</sequence>
<name>A0AAD6PDK0_9ROSI</name>
<dbReference type="EMBL" id="JAPFFJ010000006">
    <property type="protein sequence ID" value="KAJ6425849.1"/>
    <property type="molecule type" value="Genomic_DNA"/>
</dbReference>